<dbReference type="InterPro" id="IPR042506">
    <property type="entry name" value="IQCC"/>
</dbReference>
<dbReference type="Pfam" id="PF13270">
    <property type="entry name" value="CCDC28"/>
    <property type="match status" value="1"/>
</dbReference>
<feature type="compositionally biased region" description="Basic and acidic residues" evidence="1">
    <location>
        <begin position="402"/>
        <end position="412"/>
    </location>
</feature>
<feature type="compositionally biased region" description="Basic residues" evidence="1">
    <location>
        <begin position="1"/>
        <end position="10"/>
    </location>
</feature>
<feature type="compositionally biased region" description="Polar residues" evidence="1">
    <location>
        <begin position="570"/>
        <end position="584"/>
    </location>
</feature>
<dbReference type="AlphaFoldDB" id="A0A8J6G2K1"/>
<protein>
    <submittedName>
        <fullName evidence="2">IQ domain-containing protein C</fullName>
    </submittedName>
</protein>
<feature type="compositionally biased region" description="Acidic residues" evidence="1">
    <location>
        <begin position="140"/>
        <end position="152"/>
    </location>
</feature>
<name>A0A8J6G2K1_MICOH</name>
<sequence length="599" mass="66944">MDDKKKKRSPKPCLAQPAQASGTLRRVPVPTSHSGSLALGLPHLPSPKQRTKFKRVGKEKCRPVLAGGGGGSAGTPLQHSFLTEVTDVYEMEGGLLNLLNDFHSGRLQAFGKECSFEQLEHVREMQEKLARLHFSLDVCGEEEDEEEEDDGVTEGLPEEQKKTMADRNLDQLLSNACIRGFLVRRQFQSLRAEYEAIVQEIEGDLSTLRWTGGWIPKPIFLPEVVYTPGAKSHCSWKAEKIPNPEQKLWSHFPRKDSEKDVILEEMVLKTGGSPAKPGSLCQDDSSWLQTEQGRRASQEKTRDISVSEVDNAEVTDLRLSQRQHELQDQRNHLAMELLWLQQAINSRKEYLILKQTLRSPEASQTRDKPDVCVDHRVQTCGKTWLQSSCLLKDQLCRDRTVREPHSADDSCRKGRSQPQKPPYRLASTGKDTVGAKGRELCYRKAGPQLPAALDSQAGGDRATKGPDHGGQAFHETCLQQLTLLEDQTLGDPKSWSPCSAKAMTQLPPLCGHPNTVDTYPGKPSYREADCQRARPHDLSTSEGHMIWDGTSAGLEHGSLDLRRTKPPKSQHPSARSSSHGTTSELSEEGWENQRTLLWR</sequence>
<feature type="region of interest" description="Disordered" evidence="1">
    <location>
        <begin position="1"/>
        <end position="57"/>
    </location>
</feature>
<organism evidence="2 3">
    <name type="scientific">Microtus ochrogaster</name>
    <name type="common">Prairie vole</name>
    <dbReference type="NCBI Taxonomy" id="79684"/>
    <lineage>
        <taxon>Eukaryota</taxon>
        <taxon>Metazoa</taxon>
        <taxon>Chordata</taxon>
        <taxon>Craniata</taxon>
        <taxon>Vertebrata</taxon>
        <taxon>Euteleostomi</taxon>
        <taxon>Mammalia</taxon>
        <taxon>Eutheria</taxon>
        <taxon>Euarchontoglires</taxon>
        <taxon>Glires</taxon>
        <taxon>Rodentia</taxon>
        <taxon>Myomorpha</taxon>
        <taxon>Muroidea</taxon>
        <taxon>Cricetidae</taxon>
        <taxon>Arvicolinae</taxon>
        <taxon>Microtus</taxon>
    </lineage>
</organism>
<evidence type="ECO:0000313" key="3">
    <source>
        <dbReference type="Proteomes" id="UP000710432"/>
    </source>
</evidence>
<feature type="region of interest" description="Disordered" evidence="1">
    <location>
        <begin position="402"/>
        <end position="432"/>
    </location>
</feature>
<dbReference type="PANTHER" id="PTHR16049">
    <property type="entry name" value="IQ DOMAIN-CONTAINING PROTEIN C"/>
    <property type="match status" value="1"/>
</dbReference>
<dbReference type="Proteomes" id="UP000710432">
    <property type="component" value="Unassembled WGS sequence"/>
</dbReference>
<feature type="region of interest" description="Disordered" evidence="1">
    <location>
        <begin position="447"/>
        <end position="470"/>
    </location>
</feature>
<comment type="caution">
    <text evidence="2">The sequence shown here is derived from an EMBL/GenBank/DDBJ whole genome shotgun (WGS) entry which is preliminary data.</text>
</comment>
<evidence type="ECO:0000256" key="1">
    <source>
        <dbReference type="SAM" id="MobiDB-lite"/>
    </source>
</evidence>
<dbReference type="PANTHER" id="PTHR16049:SF8">
    <property type="entry name" value="IQ DOMAIN-CONTAINING PROTEIN C"/>
    <property type="match status" value="1"/>
</dbReference>
<dbReference type="EMBL" id="JAATJU010025600">
    <property type="protein sequence ID" value="KAH0503104.1"/>
    <property type="molecule type" value="Genomic_DNA"/>
</dbReference>
<dbReference type="InterPro" id="IPR025271">
    <property type="entry name" value="CCDC28"/>
</dbReference>
<feature type="compositionally biased region" description="Basic and acidic residues" evidence="1">
    <location>
        <begin position="530"/>
        <end position="539"/>
    </location>
</feature>
<reference evidence="2" key="1">
    <citation type="submission" date="2020-03" db="EMBL/GenBank/DDBJ databases">
        <title>Studies in the Genomics of Life Span.</title>
        <authorList>
            <person name="Glass D."/>
        </authorList>
    </citation>
    <scope>NUCLEOTIDE SEQUENCE</scope>
    <source>
        <strain evidence="2">LTLLF</strain>
        <tissue evidence="2">Muscle</tissue>
    </source>
</reference>
<feature type="region of interest" description="Disordered" evidence="1">
    <location>
        <begin position="530"/>
        <end position="599"/>
    </location>
</feature>
<accession>A0A8J6G2K1</accession>
<evidence type="ECO:0000313" key="2">
    <source>
        <dbReference type="EMBL" id="KAH0503104.1"/>
    </source>
</evidence>
<feature type="region of interest" description="Disordered" evidence="1">
    <location>
        <begin position="140"/>
        <end position="161"/>
    </location>
</feature>
<proteinExistence type="predicted"/>
<gene>
    <name evidence="2" type="ORF">LTLLF_187920</name>
</gene>